<proteinExistence type="predicted"/>
<feature type="compositionally biased region" description="Basic and acidic residues" evidence="1">
    <location>
        <begin position="316"/>
        <end position="326"/>
    </location>
</feature>
<dbReference type="RefSeq" id="WP_184981402.1">
    <property type="nucleotide sequence ID" value="NZ_BAAALO010000046.1"/>
</dbReference>
<evidence type="ECO:0000256" key="1">
    <source>
        <dbReference type="SAM" id="MobiDB-lite"/>
    </source>
</evidence>
<feature type="region of interest" description="Disordered" evidence="1">
    <location>
        <begin position="38"/>
        <end position="67"/>
    </location>
</feature>
<feature type="compositionally biased region" description="Low complexity" evidence="1">
    <location>
        <begin position="175"/>
        <end position="209"/>
    </location>
</feature>
<feature type="signal peptide" evidence="2">
    <location>
        <begin position="1"/>
        <end position="30"/>
    </location>
</feature>
<feature type="region of interest" description="Disordered" evidence="1">
    <location>
        <begin position="86"/>
        <end position="230"/>
    </location>
</feature>
<name>A0A7X0IGJ0_9ACTN</name>
<dbReference type="Proteomes" id="UP000555564">
    <property type="component" value="Unassembled WGS sequence"/>
</dbReference>
<evidence type="ECO:0000313" key="4">
    <source>
        <dbReference type="Proteomes" id="UP000555564"/>
    </source>
</evidence>
<dbReference type="AlphaFoldDB" id="A0A7X0IGJ0"/>
<sequence>MRKGTTALSAGALTLALSGVVLPVTAPAFASAPRIAGCEPSATRGGRCDDVTEPASAPGARRDPVGDALDDLARQTDRVLDDVGDAAKNLLGDPPSTSPEPRGRSTSTPENRGRPSDTPSGRSRPDDDGEAAPEASPRDDDLLGLPIGDCLPVVGCDENVRTSAPSPPPARDRSTPAPTASRRATPSAAPTATQTTSPPATAAPGSPGSPEGGAGQSGAADGDGGLVARDATQEPPRAADIETPPLAPLWPGQPLPKLSDPLAVGKVVPTRSDDLVGTVLTAILLASAILAARIVHTRQARRGGDPATTMPLQGLHRTDNGRHRLA</sequence>
<protein>
    <submittedName>
        <fullName evidence="3">Uncharacterized protein</fullName>
    </submittedName>
</protein>
<comment type="caution">
    <text evidence="3">The sequence shown here is derived from an EMBL/GenBank/DDBJ whole genome shotgun (WGS) entry which is preliminary data.</text>
</comment>
<feature type="compositionally biased region" description="Gly residues" evidence="1">
    <location>
        <begin position="210"/>
        <end position="225"/>
    </location>
</feature>
<feature type="region of interest" description="Disordered" evidence="1">
    <location>
        <begin position="301"/>
        <end position="326"/>
    </location>
</feature>
<keyword evidence="2" id="KW-0732">Signal</keyword>
<dbReference type="EMBL" id="JACHIU010000001">
    <property type="protein sequence ID" value="MBB6473563.1"/>
    <property type="molecule type" value="Genomic_DNA"/>
</dbReference>
<organism evidence="3 4">
    <name type="scientific">Sphaerisporangium rubeum</name>
    <dbReference type="NCBI Taxonomy" id="321317"/>
    <lineage>
        <taxon>Bacteria</taxon>
        <taxon>Bacillati</taxon>
        <taxon>Actinomycetota</taxon>
        <taxon>Actinomycetes</taxon>
        <taxon>Streptosporangiales</taxon>
        <taxon>Streptosporangiaceae</taxon>
        <taxon>Sphaerisporangium</taxon>
    </lineage>
</organism>
<evidence type="ECO:0000256" key="2">
    <source>
        <dbReference type="SAM" id="SignalP"/>
    </source>
</evidence>
<gene>
    <name evidence="3" type="ORF">BJ992_002994</name>
</gene>
<accession>A0A7X0IGJ0</accession>
<keyword evidence="4" id="KW-1185">Reference proteome</keyword>
<feature type="chain" id="PRO_5030938234" evidence="2">
    <location>
        <begin position="31"/>
        <end position="326"/>
    </location>
</feature>
<evidence type="ECO:0000313" key="3">
    <source>
        <dbReference type="EMBL" id="MBB6473563.1"/>
    </source>
</evidence>
<reference evidence="3 4" key="1">
    <citation type="submission" date="2020-08" db="EMBL/GenBank/DDBJ databases">
        <title>Sequencing the genomes of 1000 actinobacteria strains.</title>
        <authorList>
            <person name="Klenk H.-P."/>
        </authorList>
    </citation>
    <scope>NUCLEOTIDE SEQUENCE [LARGE SCALE GENOMIC DNA]</scope>
    <source>
        <strain evidence="3 4">DSM 44936</strain>
    </source>
</reference>